<dbReference type="Proteomes" id="UP000838412">
    <property type="component" value="Chromosome 1"/>
</dbReference>
<dbReference type="AlphaFoldDB" id="A0A8J9YIT4"/>
<dbReference type="EMBL" id="OV696686">
    <property type="protein sequence ID" value="CAH1230652.1"/>
    <property type="molecule type" value="Genomic_DNA"/>
</dbReference>
<accession>A0A8J9YIT4</accession>
<dbReference type="PANTHER" id="PTHR39290">
    <property type="entry name" value="C3H1-TYPE DOMAIN-CONTAINING PROTEIN-RELATED"/>
    <property type="match status" value="1"/>
</dbReference>
<dbReference type="SUPFAM" id="SSF53335">
    <property type="entry name" value="S-adenosyl-L-methionine-dependent methyltransferases"/>
    <property type="match status" value="1"/>
</dbReference>
<name>A0A8J9YIT4_BRALA</name>
<dbReference type="OrthoDB" id="5411518at2759"/>
<gene>
    <name evidence="1" type="primary">Hypp328</name>
    <name evidence="1" type="ORF">BLAG_LOCUS1115</name>
</gene>
<keyword evidence="2" id="KW-1185">Reference proteome</keyword>
<reference evidence="1" key="1">
    <citation type="submission" date="2022-01" db="EMBL/GenBank/DDBJ databases">
        <authorList>
            <person name="Braso-Vives M."/>
        </authorList>
    </citation>
    <scope>NUCLEOTIDE SEQUENCE</scope>
</reference>
<protein>
    <submittedName>
        <fullName evidence="1">Hypp328 protein</fullName>
    </submittedName>
</protein>
<dbReference type="PANTHER" id="PTHR39290:SF6">
    <property type="entry name" value="S-ADENOSYL-L-METHIONINE-DEPENDENT METHYLTRANSFERASES SUPERFAMILY PROTEIN"/>
    <property type="match status" value="1"/>
</dbReference>
<sequence>MEENADFAKLESIERRKSGGENLYLRLYRAKMAQNPGAHRFSDPSLDQTEREALTRWNRDCDDRTSPLNLQLLFAFSVPSREALDFIVGLNRRVVSVGAGVGYWEFLLQQRGCDVLAFDSNELYPEGLHYIDVKKGGPEVLTSHGDRALFLTWPDSDESSTLSTDCLNHYNGDVIIHVGELFGETLSSDPWGQSTSKAFQLDLGERFRCVTRMQLPNWPGHADTLTLWRRIPPAVDCYGAMFHYVDLPQKRYWSDFSA</sequence>
<proteinExistence type="predicted"/>
<dbReference type="InterPro" id="IPR029063">
    <property type="entry name" value="SAM-dependent_MTases_sf"/>
</dbReference>
<organism evidence="1 2">
    <name type="scientific">Branchiostoma lanceolatum</name>
    <name type="common">Common lancelet</name>
    <name type="synonym">Amphioxus lanceolatum</name>
    <dbReference type="NCBI Taxonomy" id="7740"/>
    <lineage>
        <taxon>Eukaryota</taxon>
        <taxon>Metazoa</taxon>
        <taxon>Chordata</taxon>
        <taxon>Cephalochordata</taxon>
        <taxon>Leptocardii</taxon>
        <taxon>Amphioxiformes</taxon>
        <taxon>Branchiostomatidae</taxon>
        <taxon>Branchiostoma</taxon>
    </lineage>
</organism>
<evidence type="ECO:0000313" key="1">
    <source>
        <dbReference type="EMBL" id="CAH1230652.1"/>
    </source>
</evidence>
<evidence type="ECO:0000313" key="2">
    <source>
        <dbReference type="Proteomes" id="UP000838412"/>
    </source>
</evidence>